<evidence type="ECO:0008006" key="3">
    <source>
        <dbReference type="Google" id="ProtNLM"/>
    </source>
</evidence>
<proteinExistence type="predicted"/>
<dbReference type="InterPro" id="IPR036624">
    <property type="entry name" value="Hcp1-lik_sf"/>
</dbReference>
<name>A0A1S8CQQ6_9GAMM</name>
<dbReference type="PANTHER" id="PTHR36152">
    <property type="entry name" value="CYTOPLASMIC PROTEIN-RELATED"/>
    <property type="match status" value="1"/>
</dbReference>
<dbReference type="STRING" id="1907941.BKE30_14995"/>
<dbReference type="Pfam" id="PF05638">
    <property type="entry name" value="T6SS_HCP"/>
    <property type="match status" value="1"/>
</dbReference>
<sequence length="167" mass="18905">MKDIYIQFRGKYKVDGESRDSEHKDWLEVNSWAHQIRQPKSATASSVGGHTAERAEHDDMVFFKDLDATSPKLWEACSAGYTFDEVQIDFYRANGDKRVKYLQVKLKHVLISNVRPEVMSEGVPTEAFGLKYAAVEWTYTQQSIDGASKGAVTKKWSLSNNTATYTA</sequence>
<dbReference type="SUPFAM" id="SSF141452">
    <property type="entry name" value="Hcp1-like"/>
    <property type="match status" value="1"/>
</dbReference>
<dbReference type="InterPro" id="IPR008514">
    <property type="entry name" value="T6SS_Hcp"/>
</dbReference>
<dbReference type="NCBIfam" id="TIGR03344">
    <property type="entry name" value="VI_effect_Hcp1"/>
    <property type="match status" value="1"/>
</dbReference>
<dbReference type="Proteomes" id="UP000192132">
    <property type="component" value="Unassembled WGS sequence"/>
</dbReference>
<dbReference type="EMBL" id="MLCN01000063">
    <property type="protein sequence ID" value="ONG37218.1"/>
    <property type="molecule type" value="Genomic_DNA"/>
</dbReference>
<dbReference type="PANTHER" id="PTHR36152:SF1">
    <property type="entry name" value="UBIQUITIN-LIKE DOMAIN-CONTAINING PROTEIN"/>
    <property type="match status" value="1"/>
</dbReference>
<comment type="caution">
    <text evidence="1">The sequence shown here is derived from an EMBL/GenBank/DDBJ whole genome shotgun (WGS) entry which is preliminary data.</text>
</comment>
<protein>
    <recommendedName>
        <fullName evidence="3">Type VI secretion system tube protein Hcp</fullName>
    </recommendedName>
</protein>
<organism evidence="1 2">
    <name type="scientific">Alkanindiges hydrocarboniclasticus</name>
    <dbReference type="NCBI Taxonomy" id="1907941"/>
    <lineage>
        <taxon>Bacteria</taxon>
        <taxon>Pseudomonadati</taxon>
        <taxon>Pseudomonadota</taxon>
        <taxon>Gammaproteobacteria</taxon>
        <taxon>Moraxellales</taxon>
        <taxon>Moraxellaceae</taxon>
        <taxon>Alkanindiges</taxon>
    </lineage>
</organism>
<gene>
    <name evidence="1" type="ORF">BKE30_14995</name>
</gene>
<keyword evidence="2" id="KW-1185">Reference proteome</keyword>
<dbReference type="OrthoDB" id="4865570at2"/>
<evidence type="ECO:0000313" key="1">
    <source>
        <dbReference type="EMBL" id="ONG37218.1"/>
    </source>
</evidence>
<dbReference type="RefSeq" id="WP_076879393.1">
    <property type="nucleotide sequence ID" value="NZ_MLCN01000063.1"/>
</dbReference>
<dbReference type="InterPro" id="IPR053165">
    <property type="entry name" value="HSI-I_assembly_Hcp1"/>
</dbReference>
<accession>A0A1S8CQQ6</accession>
<evidence type="ECO:0000313" key="2">
    <source>
        <dbReference type="Proteomes" id="UP000192132"/>
    </source>
</evidence>
<dbReference type="Gene3D" id="2.30.110.20">
    <property type="entry name" value="Hcp1-like"/>
    <property type="match status" value="1"/>
</dbReference>
<dbReference type="AlphaFoldDB" id="A0A1S8CQQ6"/>
<reference evidence="1 2" key="1">
    <citation type="submission" date="2016-10" db="EMBL/GenBank/DDBJ databases">
        <title>Draft Genome sequence of Alkanindiges sp. strain H1.</title>
        <authorList>
            <person name="Subhash Y."/>
            <person name="Lee S."/>
        </authorList>
    </citation>
    <scope>NUCLEOTIDE SEQUENCE [LARGE SCALE GENOMIC DNA]</scope>
    <source>
        <strain evidence="1 2">H1</strain>
    </source>
</reference>